<dbReference type="Gene3D" id="3.50.30.50">
    <property type="entry name" value="Putative cyclase"/>
    <property type="match status" value="1"/>
</dbReference>
<protein>
    <submittedName>
        <fullName evidence="2">Uncharacterized protein</fullName>
    </submittedName>
</protein>
<gene>
    <name evidence="2" type="ORF">OFUS_LOCUS18320</name>
</gene>
<dbReference type="PANTHER" id="PTHR31118:SF12">
    <property type="entry name" value="CYCLASE-LIKE PROTEIN 2"/>
    <property type="match status" value="1"/>
</dbReference>
<dbReference type="GO" id="GO:0004061">
    <property type="term" value="F:arylformamidase activity"/>
    <property type="evidence" value="ECO:0007669"/>
    <property type="project" value="InterPro"/>
</dbReference>
<dbReference type="Proteomes" id="UP000749559">
    <property type="component" value="Unassembled WGS sequence"/>
</dbReference>
<proteinExistence type="inferred from homology"/>
<dbReference type="PANTHER" id="PTHR31118">
    <property type="entry name" value="CYCLASE-LIKE PROTEIN 2"/>
    <property type="match status" value="1"/>
</dbReference>
<organism evidence="2 3">
    <name type="scientific">Owenia fusiformis</name>
    <name type="common">Polychaete worm</name>
    <dbReference type="NCBI Taxonomy" id="6347"/>
    <lineage>
        <taxon>Eukaryota</taxon>
        <taxon>Metazoa</taxon>
        <taxon>Spiralia</taxon>
        <taxon>Lophotrochozoa</taxon>
        <taxon>Annelida</taxon>
        <taxon>Polychaeta</taxon>
        <taxon>Sedentaria</taxon>
        <taxon>Canalipalpata</taxon>
        <taxon>Sabellida</taxon>
        <taxon>Oweniida</taxon>
        <taxon>Oweniidae</taxon>
        <taxon>Owenia</taxon>
    </lineage>
</organism>
<evidence type="ECO:0000313" key="2">
    <source>
        <dbReference type="EMBL" id="CAH1793475.1"/>
    </source>
</evidence>
<name>A0A8J1Y6C1_OWEFU</name>
<dbReference type="EMBL" id="CAIIXF020000009">
    <property type="protein sequence ID" value="CAH1793475.1"/>
    <property type="molecule type" value="Genomic_DNA"/>
</dbReference>
<evidence type="ECO:0000313" key="3">
    <source>
        <dbReference type="Proteomes" id="UP000749559"/>
    </source>
</evidence>
<sequence>MAHFCSKIFAITVVCISYCKCRSTIVDMTYDLFNGLPQWPGSLRYKLTVVQEGPFRDNTFAAQNGLEMTEHTGTHIDAPYHNNKSAWKVNEIPLDRLIGPAVVLDIREKVENTPPGQDATVDITDAMIWEEKYGEIPNGAIVIMHSGYGKKWPNATAFLGTDNIHDVTTLRFPGFGPQLAEWLVKERNIIGIGVDTASTDPGSVYLYYTVHNIISAQNVWGLENIANIDRIPVYGAKMFVMPLRIRGGTGSPVRAYAKWNPKKLALKEQLRLRQTTESVN</sequence>
<dbReference type="OrthoDB" id="7108654at2759"/>
<dbReference type="InterPro" id="IPR037175">
    <property type="entry name" value="KFase_sf"/>
</dbReference>
<keyword evidence="3" id="KW-1185">Reference proteome</keyword>
<reference evidence="2" key="1">
    <citation type="submission" date="2022-03" db="EMBL/GenBank/DDBJ databases">
        <authorList>
            <person name="Martin C."/>
        </authorList>
    </citation>
    <scope>NUCLEOTIDE SEQUENCE</scope>
</reference>
<dbReference type="GO" id="GO:0019441">
    <property type="term" value="P:L-tryptophan catabolic process to kynurenine"/>
    <property type="evidence" value="ECO:0007669"/>
    <property type="project" value="InterPro"/>
</dbReference>
<dbReference type="InterPro" id="IPR007325">
    <property type="entry name" value="KFase/CYL"/>
</dbReference>
<evidence type="ECO:0000256" key="1">
    <source>
        <dbReference type="ARBA" id="ARBA00007865"/>
    </source>
</evidence>
<dbReference type="SUPFAM" id="SSF102198">
    <property type="entry name" value="Putative cyclase"/>
    <property type="match status" value="1"/>
</dbReference>
<dbReference type="AlphaFoldDB" id="A0A8J1Y6C1"/>
<comment type="similarity">
    <text evidence="1">Belongs to the Cyclase 1 superfamily.</text>
</comment>
<accession>A0A8J1Y6C1</accession>
<comment type="caution">
    <text evidence="2">The sequence shown here is derived from an EMBL/GenBank/DDBJ whole genome shotgun (WGS) entry which is preliminary data.</text>
</comment>
<dbReference type="Pfam" id="PF04199">
    <property type="entry name" value="Cyclase"/>
    <property type="match status" value="1"/>
</dbReference>